<dbReference type="InterPro" id="IPR001763">
    <property type="entry name" value="Rhodanese-like_dom"/>
</dbReference>
<gene>
    <name evidence="2" type="ORF">KW502_03615</name>
</gene>
<dbReference type="EMBL" id="JAHWDF010000003">
    <property type="protein sequence ID" value="MBW2960885.1"/>
    <property type="molecule type" value="Genomic_DNA"/>
</dbReference>
<dbReference type="PROSITE" id="PS50206">
    <property type="entry name" value="RHODANESE_3"/>
    <property type="match status" value="1"/>
</dbReference>
<reference evidence="2 3" key="1">
    <citation type="submission" date="2021-07" db="EMBL/GenBank/DDBJ databases">
        <title>Mesonia aestuariivivens sp. nov., isolated from a tidal flat.</title>
        <authorList>
            <person name="Kim Y.-O."/>
            <person name="Yoon J.-H."/>
        </authorList>
    </citation>
    <scope>NUCLEOTIDE SEQUENCE [LARGE SCALE GENOMIC DNA]</scope>
    <source>
        <strain evidence="2 3">JHPTF-M18</strain>
    </source>
</reference>
<dbReference type="CDD" id="cd00158">
    <property type="entry name" value="RHOD"/>
    <property type="match status" value="1"/>
</dbReference>
<dbReference type="Pfam" id="PF00581">
    <property type="entry name" value="Rhodanese"/>
    <property type="match status" value="1"/>
</dbReference>
<keyword evidence="3" id="KW-1185">Reference proteome</keyword>
<dbReference type="SMART" id="SM00450">
    <property type="entry name" value="RHOD"/>
    <property type="match status" value="1"/>
</dbReference>
<evidence type="ECO:0000313" key="3">
    <source>
        <dbReference type="Proteomes" id="UP000719267"/>
    </source>
</evidence>
<name>A0ABS6VZ65_9FLAO</name>
<dbReference type="PANTHER" id="PTHR43031:SF1">
    <property type="entry name" value="PYRIDINE NUCLEOTIDE-DISULPHIDE OXIDOREDUCTASE"/>
    <property type="match status" value="1"/>
</dbReference>
<protein>
    <submittedName>
        <fullName evidence="2">Rhodanese-like domain-containing protein</fullName>
    </submittedName>
</protein>
<organism evidence="2 3">
    <name type="scientific">Mesonia aestuariivivens</name>
    <dbReference type="NCBI Taxonomy" id="2796128"/>
    <lineage>
        <taxon>Bacteria</taxon>
        <taxon>Pseudomonadati</taxon>
        <taxon>Bacteroidota</taxon>
        <taxon>Flavobacteriia</taxon>
        <taxon>Flavobacteriales</taxon>
        <taxon>Flavobacteriaceae</taxon>
        <taxon>Mesonia</taxon>
    </lineage>
</organism>
<dbReference type="PANTHER" id="PTHR43031">
    <property type="entry name" value="FAD-DEPENDENT OXIDOREDUCTASE"/>
    <property type="match status" value="1"/>
</dbReference>
<accession>A0ABS6VZ65</accession>
<feature type="domain" description="Rhodanese" evidence="1">
    <location>
        <begin position="51"/>
        <end position="140"/>
    </location>
</feature>
<dbReference type="InterPro" id="IPR050229">
    <property type="entry name" value="GlpE_sulfurtransferase"/>
</dbReference>
<comment type="caution">
    <text evidence="2">The sequence shown here is derived from an EMBL/GenBank/DDBJ whole genome shotgun (WGS) entry which is preliminary data.</text>
</comment>
<proteinExistence type="predicted"/>
<evidence type="ECO:0000259" key="1">
    <source>
        <dbReference type="PROSITE" id="PS50206"/>
    </source>
</evidence>
<sequence length="140" mass="16084">MQINKLDIFFKKNIILATLVLVLGFCFSCKEVTPDDTIEMVTPEEVEELSDVNNVKLIDVRTEDEFNEEHIQDAQNIVYDKNFSAKLSQLNKDQPLIVYCNSGNRSEKSAQILKDSGFVKVYDLKGGITEWKYRGKETKK</sequence>
<dbReference type="Proteomes" id="UP000719267">
    <property type="component" value="Unassembled WGS sequence"/>
</dbReference>
<dbReference type="RefSeq" id="WP_219039173.1">
    <property type="nucleotide sequence ID" value="NZ_JAHWDF010000003.1"/>
</dbReference>
<evidence type="ECO:0000313" key="2">
    <source>
        <dbReference type="EMBL" id="MBW2960885.1"/>
    </source>
</evidence>